<sequence length="233" mass="26283">MAPRITDSGAVAKTSNAKKRRPAKKPQGEKTSDQYGVASDEVRGSDSDGGTSDHDSRSTPRLSKPGDSVLHLVASVKQPELDKKQIEEDKKKLEQEVQELKAALENKDEVIAETDKIIAENDDVIAKKDKVIAEKNKTINEQKARIGRRDYTIKDLEGSAIRRTTRSNHQKHIIEEQKKVLDKYDLGKEVPLEPQGELIPRGAFPSSYRPSAEEYEEMMYLAWLDSKEGDKRW</sequence>
<keyword evidence="1" id="KW-0175">Coiled coil</keyword>
<dbReference type="AlphaFoldDB" id="A0A6A6C196"/>
<feature type="region of interest" description="Disordered" evidence="2">
    <location>
        <begin position="1"/>
        <end position="68"/>
    </location>
</feature>
<gene>
    <name evidence="3" type="ORF">M409DRAFT_30107</name>
</gene>
<protein>
    <submittedName>
        <fullName evidence="3">Uncharacterized protein</fullName>
    </submittedName>
</protein>
<evidence type="ECO:0000256" key="1">
    <source>
        <dbReference type="SAM" id="Coils"/>
    </source>
</evidence>
<evidence type="ECO:0000313" key="4">
    <source>
        <dbReference type="Proteomes" id="UP000799537"/>
    </source>
</evidence>
<organism evidence="3 4">
    <name type="scientific">Zasmidium cellare ATCC 36951</name>
    <dbReference type="NCBI Taxonomy" id="1080233"/>
    <lineage>
        <taxon>Eukaryota</taxon>
        <taxon>Fungi</taxon>
        <taxon>Dikarya</taxon>
        <taxon>Ascomycota</taxon>
        <taxon>Pezizomycotina</taxon>
        <taxon>Dothideomycetes</taxon>
        <taxon>Dothideomycetidae</taxon>
        <taxon>Mycosphaerellales</taxon>
        <taxon>Mycosphaerellaceae</taxon>
        <taxon>Zasmidium</taxon>
    </lineage>
</organism>
<dbReference type="OrthoDB" id="7764536at2759"/>
<evidence type="ECO:0000256" key="2">
    <source>
        <dbReference type="SAM" id="MobiDB-lite"/>
    </source>
</evidence>
<evidence type="ECO:0000313" key="3">
    <source>
        <dbReference type="EMBL" id="KAF2159486.1"/>
    </source>
</evidence>
<reference evidence="3" key="1">
    <citation type="journal article" date="2020" name="Stud. Mycol.">
        <title>101 Dothideomycetes genomes: a test case for predicting lifestyles and emergence of pathogens.</title>
        <authorList>
            <person name="Haridas S."/>
            <person name="Albert R."/>
            <person name="Binder M."/>
            <person name="Bloem J."/>
            <person name="Labutti K."/>
            <person name="Salamov A."/>
            <person name="Andreopoulos B."/>
            <person name="Baker S."/>
            <person name="Barry K."/>
            <person name="Bills G."/>
            <person name="Bluhm B."/>
            <person name="Cannon C."/>
            <person name="Castanera R."/>
            <person name="Culley D."/>
            <person name="Daum C."/>
            <person name="Ezra D."/>
            <person name="Gonzalez J."/>
            <person name="Henrissat B."/>
            <person name="Kuo A."/>
            <person name="Liang C."/>
            <person name="Lipzen A."/>
            <person name="Lutzoni F."/>
            <person name="Magnuson J."/>
            <person name="Mondo S."/>
            <person name="Nolan M."/>
            <person name="Ohm R."/>
            <person name="Pangilinan J."/>
            <person name="Park H.-J."/>
            <person name="Ramirez L."/>
            <person name="Alfaro M."/>
            <person name="Sun H."/>
            <person name="Tritt A."/>
            <person name="Yoshinaga Y."/>
            <person name="Zwiers L.-H."/>
            <person name="Turgeon B."/>
            <person name="Goodwin S."/>
            <person name="Spatafora J."/>
            <person name="Crous P."/>
            <person name="Grigoriev I."/>
        </authorList>
    </citation>
    <scope>NUCLEOTIDE SEQUENCE</scope>
    <source>
        <strain evidence="3">ATCC 36951</strain>
    </source>
</reference>
<dbReference type="EMBL" id="ML993637">
    <property type="protein sequence ID" value="KAF2159486.1"/>
    <property type="molecule type" value="Genomic_DNA"/>
</dbReference>
<keyword evidence="4" id="KW-1185">Reference proteome</keyword>
<name>A0A6A6C196_ZASCE</name>
<feature type="compositionally biased region" description="Basic and acidic residues" evidence="2">
    <location>
        <begin position="40"/>
        <end position="58"/>
    </location>
</feature>
<accession>A0A6A6C196</accession>
<proteinExistence type="predicted"/>
<feature type="coiled-coil region" evidence="1">
    <location>
        <begin position="76"/>
        <end position="113"/>
    </location>
</feature>
<dbReference type="RefSeq" id="XP_033660375.1">
    <property type="nucleotide sequence ID" value="XM_033809765.1"/>
</dbReference>
<dbReference type="Proteomes" id="UP000799537">
    <property type="component" value="Unassembled WGS sequence"/>
</dbReference>
<dbReference type="GeneID" id="54563037"/>